<evidence type="ECO:0000313" key="2">
    <source>
        <dbReference type="Proteomes" id="UP000478052"/>
    </source>
</evidence>
<sequence>MVHTELGPVKRKQRTKMSSVKATVEQVTAMIPICADAKDVCSFIRACDYACEAVDKDSTPLLVKFINTRITGKTVEVCR</sequence>
<dbReference type="EMBL" id="VUJU01001694">
    <property type="protein sequence ID" value="KAF0764227.1"/>
    <property type="molecule type" value="Genomic_DNA"/>
</dbReference>
<accession>A0A6G0Z113</accession>
<dbReference type="OrthoDB" id="6636528at2759"/>
<dbReference type="AlphaFoldDB" id="A0A6G0Z113"/>
<comment type="caution">
    <text evidence="1">The sequence shown here is derived from an EMBL/GenBank/DDBJ whole genome shotgun (WGS) entry which is preliminary data.</text>
</comment>
<proteinExistence type="predicted"/>
<organism evidence="1 2">
    <name type="scientific">Aphis craccivora</name>
    <name type="common">Cowpea aphid</name>
    <dbReference type="NCBI Taxonomy" id="307492"/>
    <lineage>
        <taxon>Eukaryota</taxon>
        <taxon>Metazoa</taxon>
        <taxon>Ecdysozoa</taxon>
        <taxon>Arthropoda</taxon>
        <taxon>Hexapoda</taxon>
        <taxon>Insecta</taxon>
        <taxon>Pterygota</taxon>
        <taxon>Neoptera</taxon>
        <taxon>Paraneoptera</taxon>
        <taxon>Hemiptera</taxon>
        <taxon>Sternorrhyncha</taxon>
        <taxon>Aphidomorpha</taxon>
        <taxon>Aphidoidea</taxon>
        <taxon>Aphididae</taxon>
        <taxon>Aphidini</taxon>
        <taxon>Aphis</taxon>
        <taxon>Aphis</taxon>
    </lineage>
</organism>
<keyword evidence="2" id="KW-1185">Reference proteome</keyword>
<evidence type="ECO:0000313" key="1">
    <source>
        <dbReference type="EMBL" id="KAF0764227.1"/>
    </source>
</evidence>
<name>A0A6G0Z113_APHCR</name>
<dbReference type="Proteomes" id="UP000478052">
    <property type="component" value="Unassembled WGS sequence"/>
</dbReference>
<reference evidence="1 2" key="1">
    <citation type="submission" date="2019-08" db="EMBL/GenBank/DDBJ databases">
        <title>Whole genome of Aphis craccivora.</title>
        <authorList>
            <person name="Voronova N.V."/>
            <person name="Shulinski R.S."/>
            <person name="Bandarenka Y.V."/>
            <person name="Zhorov D.G."/>
            <person name="Warner D."/>
        </authorList>
    </citation>
    <scope>NUCLEOTIDE SEQUENCE [LARGE SCALE GENOMIC DNA]</scope>
    <source>
        <strain evidence="1">180601</strain>
        <tissue evidence="1">Whole Body</tissue>
    </source>
</reference>
<protein>
    <submittedName>
        <fullName evidence="1">Myb-like protein D</fullName>
    </submittedName>
</protein>
<gene>
    <name evidence="1" type="ORF">FWK35_00008374</name>
</gene>